<proteinExistence type="predicted"/>
<gene>
    <name evidence="1" type="ORF">KIK155_LOCUS11562</name>
    <name evidence="2" type="ORF">TOA249_LOCUS14967</name>
</gene>
<dbReference type="EMBL" id="CAJNYV010001841">
    <property type="protein sequence ID" value="CAF3440047.1"/>
    <property type="molecule type" value="Genomic_DNA"/>
</dbReference>
<dbReference type="Proteomes" id="UP000663865">
    <property type="component" value="Unassembled WGS sequence"/>
</dbReference>
<reference evidence="1" key="1">
    <citation type="submission" date="2021-02" db="EMBL/GenBank/DDBJ databases">
        <authorList>
            <person name="Nowell W R."/>
        </authorList>
    </citation>
    <scope>NUCLEOTIDE SEQUENCE</scope>
</reference>
<evidence type="ECO:0000313" key="3">
    <source>
        <dbReference type="Proteomes" id="UP000663865"/>
    </source>
</evidence>
<dbReference type="EMBL" id="CAJOBS010000952">
    <property type="protein sequence ID" value="CAF4665827.1"/>
    <property type="molecule type" value="Genomic_DNA"/>
</dbReference>
<name>A0A818DB69_9BILA</name>
<protein>
    <submittedName>
        <fullName evidence="1">Uncharacterized protein</fullName>
    </submittedName>
</protein>
<evidence type="ECO:0000313" key="1">
    <source>
        <dbReference type="EMBL" id="CAF3440047.1"/>
    </source>
</evidence>
<dbReference type="Proteomes" id="UP000663838">
    <property type="component" value="Unassembled WGS sequence"/>
</dbReference>
<comment type="caution">
    <text evidence="1">The sequence shown here is derived from an EMBL/GenBank/DDBJ whole genome shotgun (WGS) entry which is preliminary data.</text>
</comment>
<accession>A0A818DB69</accession>
<evidence type="ECO:0000313" key="2">
    <source>
        <dbReference type="EMBL" id="CAF4665827.1"/>
    </source>
</evidence>
<sequence length="178" mass="20404">MLPIAANNFFSTFLNSPLLPIEQTIEQLVQLIDDIDTNVYIIKQELSADNPKDLALDELAANHLYTLEESPHTKCVSYRLNHAIRPLNKLPSIERHCTVYRGVRVRSCDLSDEYNEDGTGGVRIVFKIDCYSSKRIPWSDDDEAVLMPGFYFQVVGKLRSLDDLNTVYIREKHHPPLK</sequence>
<dbReference type="AlphaFoldDB" id="A0A818DB69"/>
<organism evidence="1 3">
    <name type="scientific">Rotaria socialis</name>
    <dbReference type="NCBI Taxonomy" id="392032"/>
    <lineage>
        <taxon>Eukaryota</taxon>
        <taxon>Metazoa</taxon>
        <taxon>Spiralia</taxon>
        <taxon>Gnathifera</taxon>
        <taxon>Rotifera</taxon>
        <taxon>Eurotatoria</taxon>
        <taxon>Bdelloidea</taxon>
        <taxon>Philodinida</taxon>
        <taxon>Philodinidae</taxon>
        <taxon>Rotaria</taxon>
    </lineage>
</organism>